<dbReference type="EMBL" id="JAFBIT010000002">
    <property type="protein sequence ID" value="MCF2652298.1"/>
    <property type="molecule type" value="Genomic_DNA"/>
</dbReference>
<dbReference type="PANTHER" id="PTHR43761">
    <property type="entry name" value="D-ISOMER SPECIFIC 2-HYDROXYACID DEHYDROGENASE FAMILY PROTEIN (AFU_ORTHOLOGUE AFUA_1G13630)"/>
    <property type="match status" value="1"/>
</dbReference>
<evidence type="ECO:0000256" key="4">
    <source>
        <dbReference type="RuleBase" id="RU003719"/>
    </source>
</evidence>
<keyword evidence="8" id="KW-1185">Reference proteome</keyword>
<dbReference type="PROSITE" id="PS00671">
    <property type="entry name" value="D_2_HYDROXYACID_DH_3"/>
    <property type="match status" value="1"/>
</dbReference>
<gene>
    <name evidence="7" type="ORF">JQM67_06765</name>
</gene>
<evidence type="ECO:0000313" key="8">
    <source>
        <dbReference type="Proteomes" id="UP001299220"/>
    </source>
</evidence>
<dbReference type="RefSeq" id="WP_235323358.1">
    <property type="nucleotide sequence ID" value="NZ_JAFBIT010000002.1"/>
</dbReference>
<proteinExistence type="inferred from homology"/>
<keyword evidence="2 4" id="KW-0560">Oxidoreductase</keyword>
<evidence type="ECO:0000256" key="3">
    <source>
        <dbReference type="ARBA" id="ARBA00023027"/>
    </source>
</evidence>
<evidence type="ECO:0000259" key="5">
    <source>
        <dbReference type="Pfam" id="PF00389"/>
    </source>
</evidence>
<dbReference type="Proteomes" id="UP001299220">
    <property type="component" value="Unassembled WGS sequence"/>
</dbReference>
<dbReference type="InterPro" id="IPR029753">
    <property type="entry name" value="D-isomer_DH_CS"/>
</dbReference>
<evidence type="ECO:0000259" key="6">
    <source>
        <dbReference type="Pfam" id="PF02826"/>
    </source>
</evidence>
<dbReference type="SUPFAM" id="SSF51735">
    <property type="entry name" value="NAD(P)-binding Rossmann-fold domains"/>
    <property type="match status" value="1"/>
</dbReference>
<dbReference type="CDD" id="cd12162">
    <property type="entry name" value="2-Hacid_dh_4"/>
    <property type="match status" value="1"/>
</dbReference>
<accession>A0ABS9CNV7</accession>
<evidence type="ECO:0000256" key="1">
    <source>
        <dbReference type="ARBA" id="ARBA00005854"/>
    </source>
</evidence>
<feature type="domain" description="D-isomer specific 2-hydroxyacid dehydrogenase NAD-binding" evidence="6">
    <location>
        <begin position="107"/>
        <end position="285"/>
    </location>
</feature>
<protein>
    <submittedName>
        <fullName evidence="7">D-2-hydroxyacid dehydrogenase</fullName>
    </submittedName>
</protein>
<dbReference type="Gene3D" id="3.40.50.720">
    <property type="entry name" value="NAD(P)-binding Rossmann-like Domain"/>
    <property type="match status" value="2"/>
</dbReference>
<reference evidence="7 8" key="1">
    <citation type="submission" date="2020-12" db="EMBL/GenBank/DDBJ databases">
        <title>Whole genome sequences of gut porcine anaerobes.</title>
        <authorList>
            <person name="Kubasova T."/>
            <person name="Jahodarova E."/>
            <person name="Rychlik I."/>
        </authorList>
    </citation>
    <scope>NUCLEOTIDE SEQUENCE [LARGE SCALE GENOMIC DNA]</scope>
    <source>
        <strain evidence="7 8">An867</strain>
    </source>
</reference>
<dbReference type="PANTHER" id="PTHR43761:SF1">
    <property type="entry name" value="D-ISOMER SPECIFIC 2-HYDROXYACID DEHYDROGENASE CATALYTIC DOMAIN-CONTAINING PROTEIN-RELATED"/>
    <property type="match status" value="1"/>
</dbReference>
<evidence type="ECO:0000256" key="2">
    <source>
        <dbReference type="ARBA" id="ARBA00023002"/>
    </source>
</evidence>
<dbReference type="InterPro" id="IPR006140">
    <property type="entry name" value="D-isomer_DH_NAD-bd"/>
</dbReference>
<feature type="domain" description="D-isomer specific 2-hydroxyacid dehydrogenase catalytic" evidence="5">
    <location>
        <begin position="18"/>
        <end position="313"/>
    </location>
</feature>
<name>A0ABS9CNV7_9FIRM</name>
<dbReference type="SUPFAM" id="SSF52283">
    <property type="entry name" value="Formate/glycerate dehydrogenase catalytic domain-like"/>
    <property type="match status" value="1"/>
</dbReference>
<comment type="caution">
    <text evidence="7">The sequence shown here is derived from an EMBL/GenBank/DDBJ whole genome shotgun (WGS) entry which is preliminary data.</text>
</comment>
<dbReference type="InterPro" id="IPR036291">
    <property type="entry name" value="NAD(P)-bd_dom_sf"/>
</dbReference>
<sequence length="316" mass="33848">MKIVILDGGTTNPGDVSWAPLTAIGEVTAYDSTPAELVIERAKDAEAVIMNRIVMSRAVMDALPKLRYIGALATGYNTIDVEAAREKGITVCNVPFYCVETVAQQTFALLLELCSHTGAISAVTRAGGWNDAITMSHSSHALFELYGKTLGIFGFGNIGQTVAKLGLALGMHVIVNSRTKRALPEGCTWVDFETLFRTADVVSLHCPLNDGTRGIVHADVLAWMKPTAFLINTARGAVLDEHALADALNSGRIAGAGLDVLIDEPPKADNPLLTARNCILTPHIGWASRDARLRLIRIVADNLQAFLDGRPVHVVS</sequence>
<comment type="similarity">
    <text evidence="1 4">Belongs to the D-isomer specific 2-hydroxyacid dehydrogenase family.</text>
</comment>
<dbReference type="InterPro" id="IPR050418">
    <property type="entry name" value="D-iso_2-hydroxyacid_DH_PdxB"/>
</dbReference>
<evidence type="ECO:0000313" key="7">
    <source>
        <dbReference type="EMBL" id="MCF2652298.1"/>
    </source>
</evidence>
<organism evidence="7 8">
    <name type="scientific">Anaeromassilibacillus senegalensis</name>
    <dbReference type="NCBI Taxonomy" id="1673717"/>
    <lineage>
        <taxon>Bacteria</taxon>
        <taxon>Bacillati</taxon>
        <taxon>Bacillota</taxon>
        <taxon>Clostridia</taxon>
        <taxon>Eubacteriales</taxon>
        <taxon>Acutalibacteraceae</taxon>
        <taxon>Anaeromassilibacillus</taxon>
    </lineage>
</organism>
<dbReference type="InterPro" id="IPR006139">
    <property type="entry name" value="D-isomer_2_OHA_DH_cat_dom"/>
</dbReference>
<dbReference type="Pfam" id="PF02826">
    <property type="entry name" value="2-Hacid_dh_C"/>
    <property type="match status" value="1"/>
</dbReference>
<dbReference type="Pfam" id="PF00389">
    <property type="entry name" value="2-Hacid_dh"/>
    <property type="match status" value="1"/>
</dbReference>
<keyword evidence="3" id="KW-0520">NAD</keyword>